<dbReference type="GO" id="GO:0006730">
    <property type="term" value="P:one-carbon metabolic process"/>
    <property type="evidence" value="ECO:0007669"/>
    <property type="project" value="UniProtKB-KW"/>
</dbReference>
<dbReference type="Gene3D" id="3.40.430.10">
    <property type="entry name" value="Dihydrofolate Reductase, subunit A"/>
    <property type="match status" value="1"/>
</dbReference>
<evidence type="ECO:0000313" key="9">
    <source>
        <dbReference type="EMBL" id="GMM58636.1"/>
    </source>
</evidence>
<comment type="caution">
    <text evidence="9">The sequence shown here is derived from an EMBL/GenBank/DDBJ whole genome shotgun (WGS) entry which is preliminary data.</text>
</comment>
<gene>
    <name evidence="9" type="ORF">DAKH74_052530</name>
</gene>
<dbReference type="InterPro" id="IPR001796">
    <property type="entry name" value="DHFR_dom"/>
</dbReference>
<dbReference type="Pfam" id="PF00186">
    <property type="entry name" value="DHFR_1"/>
    <property type="match status" value="1"/>
</dbReference>
<evidence type="ECO:0000256" key="2">
    <source>
        <dbReference type="ARBA" id="ARBA00012856"/>
    </source>
</evidence>
<proteinExistence type="inferred from homology"/>
<evidence type="ECO:0000256" key="4">
    <source>
        <dbReference type="ARBA" id="ARBA00022563"/>
    </source>
</evidence>
<dbReference type="PANTHER" id="PTHR48069">
    <property type="entry name" value="DIHYDROFOLATE REDUCTASE"/>
    <property type="match status" value="1"/>
</dbReference>
<comment type="similarity">
    <text evidence="7">Belongs to the dihydrofolate reductase family.</text>
</comment>
<dbReference type="AlphaFoldDB" id="A0AAV5S4G8"/>
<evidence type="ECO:0000313" key="10">
    <source>
        <dbReference type="Proteomes" id="UP001377567"/>
    </source>
</evidence>
<dbReference type="GO" id="GO:0046452">
    <property type="term" value="P:dihydrofolate metabolic process"/>
    <property type="evidence" value="ECO:0007669"/>
    <property type="project" value="TreeGrafter"/>
</dbReference>
<evidence type="ECO:0000256" key="6">
    <source>
        <dbReference type="ARBA" id="ARBA00023002"/>
    </source>
</evidence>
<dbReference type="Proteomes" id="UP001377567">
    <property type="component" value="Unassembled WGS sequence"/>
</dbReference>
<dbReference type="PROSITE" id="PS00075">
    <property type="entry name" value="DHFR_1"/>
    <property type="match status" value="1"/>
</dbReference>
<feature type="domain" description="DHFR" evidence="8">
    <location>
        <begin position="7"/>
        <end position="214"/>
    </location>
</feature>
<keyword evidence="5" id="KW-0521">NADP</keyword>
<dbReference type="EMBL" id="BTGD01000025">
    <property type="protein sequence ID" value="GMM58636.1"/>
    <property type="molecule type" value="Genomic_DNA"/>
</dbReference>
<comment type="pathway">
    <text evidence="1">Cofactor biosynthesis; tetrahydrofolate biosynthesis; 5,6,7,8-tetrahydrofolate from 7,8-dihydrofolate: step 1/1.</text>
</comment>
<protein>
    <recommendedName>
        <fullName evidence="3">Dihydrofolate reductase</fullName>
        <ecNumber evidence="2">1.5.1.3</ecNumber>
    </recommendedName>
</protein>
<dbReference type="PROSITE" id="PS51257">
    <property type="entry name" value="PROKAR_LIPOPROTEIN"/>
    <property type="match status" value="1"/>
</dbReference>
<keyword evidence="4" id="KW-0554">One-carbon metabolism</keyword>
<evidence type="ECO:0000256" key="7">
    <source>
        <dbReference type="RuleBase" id="RU004474"/>
    </source>
</evidence>
<evidence type="ECO:0000259" key="8">
    <source>
        <dbReference type="PROSITE" id="PS51330"/>
    </source>
</evidence>
<dbReference type="SUPFAM" id="SSF53597">
    <property type="entry name" value="Dihydrofolate reductase-like"/>
    <property type="match status" value="1"/>
</dbReference>
<evidence type="ECO:0000256" key="1">
    <source>
        <dbReference type="ARBA" id="ARBA00004903"/>
    </source>
</evidence>
<dbReference type="InterPro" id="IPR017925">
    <property type="entry name" value="DHFR_CS"/>
</dbReference>
<dbReference type="InterPro" id="IPR024072">
    <property type="entry name" value="DHFR-like_dom_sf"/>
</dbReference>
<keyword evidence="10" id="KW-1185">Reference proteome</keyword>
<name>A0AAV5S4G8_MAUHU</name>
<dbReference type="GO" id="GO:0046655">
    <property type="term" value="P:folic acid metabolic process"/>
    <property type="evidence" value="ECO:0007669"/>
    <property type="project" value="TreeGrafter"/>
</dbReference>
<dbReference type="InterPro" id="IPR012259">
    <property type="entry name" value="DHFR"/>
</dbReference>
<dbReference type="GO" id="GO:0005739">
    <property type="term" value="C:mitochondrion"/>
    <property type="evidence" value="ECO:0007669"/>
    <property type="project" value="TreeGrafter"/>
</dbReference>
<dbReference type="GO" id="GO:0050661">
    <property type="term" value="F:NADP binding"/>
    <property type="evidence" value="ECO:0007669"/>
    <property type="project" value="InterPro"/>
</dbReference>
<organism evidence="9 10">
    <name type="scientific">Maudiozyma humilis</name>
    <name type="common">Sour dough yeast</name>
    <name type="synonym">Kazachstania humilis</name>
    <dbReference type="NCBI Taxonomy" id="51915"/>
    <lineage>
        <taxon>Eukaryota</taxon>
        <taxon>Fungi</taxon>
        <taxon>Dikarya</taxon>
        <taxon>Ascomycota</taxon>
        <taxon>Saccharomycotina</taxon>
        <taxon>Saccharomycetes</taxon>
        <taxon>Saccharomycetales</taxon>
        <taxon>Saccharomycetaceae</taxon>
        <taxon>Maudiozyma</taxon>
    </lineage>
</organism>
<dbReference type="GO" id="GO:0046654">
    <property type="term" value="P:tetrahydrofolate biosynthetic process"/>
    <property type="evidence" value="ECO:0007669"/>
    <property type="project" value="InterPro"/>
</dbReference>
<evidence type="ECO:0000256" key="3">
    <source>
        <dbReference type="ARBA" id="ARBA00018886"/>
    </source>
</evidence>
<dbReference type="PANTHER" id="PTHR48069:SF3">
    <property type="entry name" value="DIHYDROFOLATE REDUCTASE"/>
    <property type="match status" value="1"/>
</dbReference>
<sequence length="217" mass="24726">MCAGKIDVVCIVAALLPGFGIGCKGGLPWRLSKEMKYFRQVTSGTFDKSKKNAVIMGRKTWESIPPKFRPLPNRVNVVISRSFTDTLTRKELDQDGKAYYEINDLKGAINELRNTMSEELERIYIIGGGQIYSQSLDVSDKLLITKLEIESEELETPEMDTFLQETEINKLFKECNDKLQGYLPAETELPQPTAEGDFINHEKGYKYQYTLYTKSDN</sequence>
<reference evidence="9 10" key="1">
    <citation type="journal article" date="2023" name="Elife">
        <title>Identification of key yeast species and microbe-microbe interactions impacting larval growth of Drosophila in the wild.</title>
        <authorList>
            <person name="Mure A."/>
            <person name="Sugiura Y."/>
            <person name="Maeda R."/>
            <person name="Honda K."/>
            <person name="Sakurai N."/>
            <person name="Takahashi Y."/>
            <person name="Watada M."/>
            <person name="Katoh T."/>
            <person name="Gotoh A."/>
            <person name="Gotoh Y."/>
            <person name="Taniguchi I."/>
            <person name="Nakamura K."/>
            <person name="Hayashi T."/>
            <person name="Katayama T."/>
            <person name="Uemura T."/>
            <person name="Hattori Y."/>
        </authorList>
    </citation>
    <scope>NUCLEOTIDE SEQUENCE [LARGE SCALE GENOMIC DNA]</scope>
    <source>
        <strain evidence="9 10">KH-74</strain>
    </source>
</reference>
<accession>A0AAV5S4G8</accession>
<dbReference type="PRINTS" id="PR00070">
    <property type="entry name" value="DHFR"/>
</dbReference>
<dbReference type="EC" id="1.5.1.3" evidence="2"/>
<dbReference type="PROSITE" id="PS51330">
    <property type="entry name" value="DHFR_2"/>
    <property type="match status" value="1"/>
</dbReference>
<dbReference type="CDD" id="cd00209">
    <property type="entry name" value="DHFR"/>
    <property type="match status" value="1"/>
</dbReference>
<dbReference type="GO" id="GO:0004146">
    <property type="term" value="F:dihydrofolate reductase activity"/>
    <property type="evidence" value="ECO:0007669"/>
    <property type="project" value="UniProtKB-EC"/>
</dbReference>
<keyword evidence="6" id="KW-0560">Oxidoreductase</keyword>
<evidence type="ECO:0000256" key="5">
    <source>
        <dbReference type="ARBA" id="ARBA00022857"/>
    </source>
</evidence>